<reference evidence="1 2" key="1">
    <citation type="submission" date="2017-05" db="EMBL/GenBank/DDBJ databases">
        <authorList>
            <person name="Song R."/>
            <person name="Chenine A.L."/>
            <person name="Ruprecht R.M."/>
        </authorList>
    </citation>
    <scope>NUCLEOTIDE SEQUENCE [LARGE SCALE GENOMIC DNA]</scope>
    <source>
        <strain evidence="1 2">CECT 8663</strain>
    </source>
</reference>
<keyword evidence="2" id="KW-1185">Reference proteome</keyword>
<accession>A0A238L4B9</accession>
<evidence type="ECO:0000313" key="1">
    <source>
        <dbReference type="EMBL" id="SMX49828.1"/>
    </source>
</evidence>
<name>A0A238L4B9_9RHOB</name>
<gene>
    <name evidence="1" type="ORF">PEV8663_04347</name>
</gene>
<dbReference type="EMBL" id="FXYH01000023">
    <property type="protein sequence ID" value="SMX49828.1"/>
    <property type="molecule type" value="Genomic_DNA"/>
</dbReference>
<organism evidence="1 2">
    <name type="scientific">Pelagimonas varians</name>
    <dbReference type="NCBI Taxonomy" id="696760"/>
    <lineage>
        <taxon>Bacteria</taxon>
        <taxon>Pseudomonadati</taxon>
        <taxon>Pseudomonadota</taxon>
        <taxon>Alphaproteobacteria</taxon>
        <taxon>Rhodobacterales</taxon>
        <taxon>Roseobacteraceae</taxon>
        <taxon>Pelagimonas</taxon>
    </lineage>
</organism>
<dbReference type="Proteomes" id="UP000220836">
    <property type="component" value="Unassembled WGS sequence"/>
</dbReference>
<proteinExistence type="predicted"/>
<sequence>MKARRPNTQVLRLLVGVDYNSLRRREIRQAEVSQVYLRKILDAYDRVRFADLLDEDLQFHPETSEPFEQAKDDASRLIVLSCQRPEKRFGEGPDNLWHHHGDTFAAIECKKRRDI</sequence>
<dbReference type="AlphaFoldDB" id="A0A238L4B9"/>
<evidence type="ECO:0000313" key="2">
    <source>
        <dbReference type="Proteomes" id="UP000220836"/>
    </source>
</evidence>
<protein>
    <submittedName>
        <fullName evidence="1">Uncharacterized protein</fullName>
    </submittedName>
</protein>